<keyword evidence="1" id="KW-0812">Transmembrane</keyword>
<evidence type="ECO:0000256" key="1">
    <source>
        <dbReference type="SAM" id="Phobius"/>
    </source>
</evidence>
<evidence type="ECO:0000313" key="2">
    <source>
        <dbReference type="EMBL" id="ABV34607.1"/>
    </source>
</evidence>
<proteinExistence type="predicted"/>
<gene>
    <name evidence="2" type="ordered locus">Tlet_2053</name>
</gene>
<evidence type="ECO:0008006" key="4">
    <source>
        <dbReference type="Google" id="ProtNLM"/>
    </source>
</evidence>
<evidence type="ECO:0000313" key="3">
    <source>
        <dbReference type="Proteomes" id="UP000002016"/>
    </source>
</evidence>
<sequence length="82" mass="9508" precursor="true">MILLAIYSVNLIIVLYMFISTKDRWQKLISLASFSTKISLILLLFAYMKTDSNLFDVFFFYTLLNASGIIFLSYFLSKEDLG</sequence>
<dbReference type="HOGENOM" id="CLU_2555671_0_0_0"/>
<feature type="transmembrane region" description="Helical" evidence="1">
    <location>
        <begin position="28"/>
        <end position="48"/>
    </location>
</feature>
<dbReference type="EMBL" id="CP000812">
    <property type="protein sequence ID" value="ABV34607.1"/>
    <property type="molecule type" value="Genomic_DNA"/>
</dbReference>
<dbReference type="RefSeq" id="WP_012004083.1">
    <property type="nucleotide sequence ID" value="NC_009828.1"/>
</dbReference>
<accession>A8F8X3</accession>
<dbReference type="STRING" id="416591.Tlet_2053"/>
<organism evidence="2 3">
    <name type="scientific">Pseudothermotoga lettingae (strain ATCC BAA-301 / DSM 14385 / NBRC 107922 / TMO)</name>
    <name type="common">Thermotoga lettingae</name>
    <dbReference type="NCBI Taxonomy" id="416591"/>
    <lineage>
        <taxon>Bacteria</taxon>
        <taxon>Thermotogati</taxon>
        <taxon>Thermotogota</taxon>
        <taxon>Thermotogae</taxon>
        <taxon>Thermotogales</taxon>
        <taxon>Thermotogaceae</taxon>
        <taxon>Pseudothermotoga</taxon>
    </lineage>
</organism>
<keyword evidence="3" id="KW-1185">Reference proteome</keyword>
<keyword evidence="1" id="KW-0472">Membrane</keyword>
<feature type="transmembrane region" description="Helical" evidence="1">
    <location>
        <begin position="6"/>
        <end position="21"/>
    </location>
</feature>
<dbReference type="KEGG" id="tle:Tlet_2053"/>
<dbReference type="Proteomes" id="UP000002016">
    <property type="component" value="Chromosome"/>
</dbReference>
<name>A8F8X3_PSELT</name>
<feature type="transmembrane region" description="Helical" evidence="1">
    <location>
        <begin position="54"/>
        <end position="76"/>
    </location>
</feature>
<reference evidence="2 3" key="1">
    <citation type="submission" date="2007-08" db="EMBL/GenBank/DDBJ databases">
        <title>Complete sequence of Thermotoga lettingae TMO.</title>
        <authorList>
            <consortium name="US DOE Joint Genome Institute"/>
            <person name="Copeland A."/>
            <person name="Lucas S."/>
            <person name="Lapidus A."/>
            <person name="Barry K."/>
            <person name="Glavina del Rio T."/>
            <person name="Dalin E."/>
            <person name="Tice H."/>
            <person name="Pitluck S."/>
            <person name="Foster B."/>
            <person name="Bruce D."/>
            <person name="Schmutz J."/>
            <person name="Larimer F."/>
            <person name="Land M."/>
            <person name="Hauser L."/>
            <person name="Kyrpides N."/>
            <person name="Mikhailova N."/>
            <person name="Nelson K."/>
            <person name="Gogarten J.P."/>
            <person name="Noll K."/>
            <person name="Richardson P."/>
        </authorList>
    </citation>
    <scope>NUCLEOTIDE SEQUENCE [LARGE SCALE GENOMIC DNA]</scope>
    <source>
        <strain evidence="3">ATCC BAA-301 / DSM 14385 / NBRC 107922 / TMO</strain>
    </source>
</reference>
<dbReference type="AlphaFoldDB" id="A8F8X3"/>
<protein>
    <recommendedName>
        <fullName evidence="4">Multiple resistance and pH regulation protein F</fullName>
    </recommendedName>
</protein>
<reference evidence="2 3" key="2">
    <citation type="journal article" date="2009" name="Proc. Natl. Acad. Sci. U.S.A.">
        <title>On the chimeric nature, thermophilic origin, and phylogenetic placement of the Thermotogales.</title>
        <authorList>
            <person name="Zhaxybayeva O."/>
            <person name="Swithers K.S."/>
            <person name="Lapierre P."/>
            <person name="Fournier G.P."/>
            <person name="Bickhart D.M."/>
            <person name="DeBoy R.T."/>
            <person name="Nelson K.E."/>
            <person name="Nesbo C.L."/>
            <person name="Doolittle W.F."/>
            <person name="Gogarten J.P."/>
            <person name="Noll K.M."/>
        </authorList>
    </citation>
    <scope>NUCLEOTIDE SEQUENCE [LARGE SCALE GENOMIC DNA]</scope>
    <source>
        <strain evidence="3">ATCC BAA-301 / DSM 14385 / NBRC 107922 / TMO</strain>
    </source>
</reference>
<keyword evidence="1" id="KW-1133">Transmembrane helix</keyword>